<sequence>MKTSRHGHAAAAGLLAPVARIARAWSAWRARPGHARPAPLVEELEARLLYSADPAGVGLALAGAVVEQRLVDVSGAFIEPATVAHQGRELLIVAAGIADSRTLLDGLARDGRAIDVLELDPAQDSLDQISAALAGRHDLTAIHVLSHGASGALQLGAGGDTLDAATLAARGAEIGRWGDALQAGGDILLYGCDVAAGDAGAAFVRQLSALMGADVAASDNLTGDRALHGDWTLEFSTGRIDSAAAFTAEAQAQWHGALEIPVNSVTRDKQHQAAVAVAPTGSFVVTWTADKDQDGNNTGVFARRFDATGTPLGGEIQVNTAFNDRQETPTVGIAADGSFVVAWASRSQKDGDTDGWSVRAQRFTDQGQKAGEEFLVNQTTAKDQWQPSISVAADGQFVIAWTNSTANDIFVRHYDKSGNPLRGEVLASGVNGAGSQTVPSVAIAADGSYVVAWQSDSGGTAKSIYAQRFNADDTLRGTGFRVNTYDADDQTQPSVAMSGAGAFLIAWTSAKQDGDGNGVYAQRYGTDGVRAGGEFRVNTTTAKDQKGATAAMDAGGNFVIAWTSAGEDNGAGTGVYAQRYSADGAALGGVFLVNSTTAGNQAAPAAAMNGGGTLVVGWEGAGLGDGDGVFAALYNASNAPPGASPDALSLPQGGQADTSAAAGVLANDLDPDSTGMLVVDAVLSPVDGSVLAVTAGGVSVAGIYGTLLIRSDGSYVYTADTDAARALAAEKPGIDVFTYIIRDNDNANASSTLTVTVTGVNDAPAAGNDNYAVERTGRLDVPAAGVLANDTDVDRNPADRLTVVSVNGATASVGASLPTTYGTLRLDADGTLSYVPNALNTALQSLLALGPVVETFSYEVSDGTSTSSATIRITILGKNFAPVANDDSGANYTLQQGGSLAVGAATGVLKNDTDPDGTALTAHLVSGPLHGVLGFNADGSFVYTPDANYYGTDSFRYRASDGSLDSTDATVTLTIMHVNHAPLAADDHATVTASGNVAFTAAQGMLANDSDRDAADLLSVTSIQYGDQVIPLAPGATAILVTEYGRLSVDSDGGFRYVANGAASMRLGQGAVSGDSFSYTVADGNGGTATASISIDIAGVNDAPAIGIRTSAAQAVSDQGSLQPFAGITIADVDSPAQQLVVRIALDDPAKGRLVASQGGSYDAATGIYTFSGSAADATAAVSALVFVPASNRLAPGSTETTRFTITADDGLTVTSDGSVTVAATSVNDAPAIAGTATGQAIDDTGSINPFADVTIADDDSPAQQLTVRVALDDPARGSLSGANGSYDATAGVYTLSGTATQVTGALRALVFTPTANRVAPGLAETTLLTLTASDGVTTTSAAAISVVATSVNDAPSISGVAAGQRIDDKGSLNPFAGAVVSDVDSPAQPLTVRVTLDDPARGTLSGAGGRYDPASGVYLFTGTAAEAGQALRALVFNPAANRVAPGASETALLTLSVDDGRAVARAATRITVLSVNDAPVLDLPAGVQTINDKDSLAPFAGITVADPDSPSQQLTLRITLDDPARGRLSAAAGSYDASAGVYVLTGTAAQLNAAARAMLFTPEENRVAPGQSETATFSISVSDGMLDAGGAMSVASLSVNDAPVALAVSARGMQDGAALALVLAASDADGDALALVIGAAPAHGALYRDAAGLSPLLPGARLPLNGGATRIYFIPEAGWNGDTGFSYAPVDKQGLAGASAAVSITITPALRTAAQTTAAPAVDTPARAAAPVVERSEEPAAAAAPASTQLASVSVAAPARQPEPGSPLPETVLPSQSNPQSNPPPTPVATSPRGSADRISPAAAALLAAADAPDAGSEALFSSDLGAASALAEGRIERASAATRSETLARSLDEMREDVKAAEEAEHRIVGSSVAVGAGFSVGYVIWLLRGGVLATSLLSSLPAWRFVDPLPVLARMRTDADDDDDTDDSLESLVAGDDRRHAGQRPTTGTDR</sequence>
<evidence type="ECO:0000313" key="4">
    <source>
        <dbReference type="EMBL" id="SMP76920.1"/>
    </source>
</evidence>
<dbReference type="Gene3D" id="2.60.40.2810">
    <property type="match status" value="1"/>
</dbReference>
<organism evidence="4 5">
    <name type="scientific">Noviherbaspirillum suwonense</name>
    <dbReference type="NCBI Taxonomy" id="1224511"/>
    <lineage>
        <taxon>Bacteria</taxon>
        <taxon>Pseudomonadati</taxon>
        <taxon>Pseudomonadota</taxon>
        <taxon>Betaproteobacteria</taxon>
        <taxon>Burkholderiales</taxon>
        <taxon>Oxalobacteraceae</taxon>
        <taxon>Noviherbaspirillum</taxon>
    </lineage>
</organism>
<dbReference type="InterPro" id="IPR013783">
    <property type="entry name" value="Ig-like_fold"/>
</dbReference>
<dbReference type="InterPro" id="IPR040853">
    <property type="entry name" value="RapA2_cadherin-like"/>
</dbReference>
<feature type="compositionally biased region" description="Acidic residues" evidence="1">
    <location>
        <begin position="1922"/>
        <end position="1932"/>
    </location>
</feature>
<protein>
    <submittedName>
        <fullName evidence="4">VCBS repeat-containing protein</fullName>
    </submittedName>
</protein>
<evidence type="ECO:0000256" key="1">
    <source>
        <dbReference type="SAM" id="MobiDB-lite"/>
    </source>
</evidence>
<feature type="region of interest" description="Disordered" evidence="1">
    <location>
        <begin position="1717"/>
        <end position="1798"/>
    </location>
</feature>
<feature type="domain" description="RapA2 cadherin-like" evidence="3">
    <location>
        <begin position="752"/>
        <end position="834"/>
    </location>
</feature>
<comment type="caution">
    <text evidence="4">The sequence shown here is derived from an EMBL/GenBank/DDBJ whole genome shotgun (WGS) entry which is preliminary data.</text>
</comment>
<feature type="domain" description="RapA2 cadherin-like" evidence="3">
    <location>
        <begin position="1598"/>
        <end position="1653"/>
    </location>
</feature>
<proteinExistence type="predicted"/>
<dbReference type="Pfam" id="PF14252">
    <property type="entry name" value="DUF4347"/>
    <property type="match status" value="1"/>
</dbReference>
<dbReference type="InterPro" id="IPR010221">
    <property type="entry name" value="VCBS_dom"/>
</dbReference>
<reference evidence="4 5" key="1">
    <citation type="submission" date="2017-05" db="EMBL/GenBank/DDBJ databases">
        <authorList>
            <person name="Varghese N."/>
            <person name="Submissions S."/>
        </authorList>
    </citation>
    <scope>NUCLEOTIDE SEQUENCE [LARGE SCALE GENOMIC DNA]</scope>
    <source>
        <strain evidence="4 5">DSM 26001</strain>
    </source>
</reference>
<dbReference type="InterPro" id="IPR025592">
    <property type="entry name" value="DUF4347"/>
</dbReference>
<keyword evidence="5" id="KW-1185">Reference proteome</keyword>
<dbReference type="Pfam" id="PF17963">
    <property type="entry name" value="Big_9"/>
    <property type="match status" value="2"/>
</dbReference>
<dbReference type="RefSeq" id="WP_283444852.1">
    <property type="nucleotide sequence ID" value="NZ_FXUL01000025.1"/>
</dbReference>
<dbReference type="Gene3D" id="2.60.40.10">
    <property type="entry name" value="Immunoglobulins"/>
    <property type="match status" value="1"/>
</dbReference>
<name>A0ABY1QP85_9BURK</name>
<dbReference type="NCBIfam" id="NF012211">
    <property type="entry name" value="tand_rpt_95"/>
    <property type="match status" value="2"/>
</dbReference>
<feature type="region of interest" description="Disordered" evidence="1">
    <location>
        <begin position="1920"/>
        <end position="1954"/>
    </location>
</feature>
<accession>A0ABY1QP85</accession>
<evidence type="ECO:0000313" key="5">
    <source>
        <dbReference type="Proteomes" id="UP001158049"/>
    </source>
</evidence>
<dbReference type="NCBIfam" id="TIGR01965">
    <property type="entry name" value="VCBS_repeat"/>
    <property type="match status" value="4"/>
</dbReference>
<evidence type="ECO:0000259" key="2">
    <source>
        <dbReference type="Pfam" id="PF14252"/>
    </source>
</evidence>
<evidence type="ECO:0000259" key="3">
    <source>
        <dbReference type="Pfam" id="PF17803"/>
    </source>
</evidence>
<feature type="domain" description="RapA2 cadherin-like" evidence="3">
    <location>
        <begin position="635"/>
        <end position="717"/>
    </location>
</feature>
<dbReference type="EMBL" id="FXUL01000025">
    <property type="protein sequence ID" value="SMP76920.1"/>
    <property type="molecule type" value="Genomic_DNA"/>
</dbReference>
<gene>
    <name evidence="4" type="ORF">SAMN06295970_12548</name>
</gene>
<dbReference type="Pfam" id="PF17803">
    <property type="entry name" value="Cadherin_4"/>
    <property type="match status" value="3"/>
</dbReference>
<feature type="compositionally biased region" description="Low complexity" evidence="1">
    <location>
        <begin position="1717"/>
        <end position="1748"/>
    </location>
</feature>
<feature type="domain" description="DUF4347" evidence="2">
    <location>
        <begin position="90"/>
        <end position="258"/>
    </location>
</feature>
<dbReference type="Proteomes" id="UP001158049">
    <property type="component" value="Unassembled WGS sequence"/>
</dbReference>